<dbReference type="SUPFAM" id="SSF54928">
    <property type="entry name" value="RNA-binding domain, RBD"/>
    <property type="match status" value="1"/>
</dbReference>
<dbReference type="InterPro" id="IPR000504">
    <property type="entry name" value="RRM_dom"/>
</dbReference>
<dbReference type="PANTHER" id="PTHR10352">
    <property type="entry name" value="EUKARYOTIC TRANSLATION INITIATION FACTOR 3 SUBUNIT G"/>
    <property type="match status" value="1"/>
</dbReference>
<dbReference type="Gene3D" id="3.30.70.330">
    <property type="match status" value="1"/>
</dbReference>
<keyword evidence="4 5" id="KW-0648">Protein biosynthesis</keyword>
<dbReference type="GO" id="GO:0016282">
    <property type="term" value="C:eukaryotic 43S preinitiation complex"/>
    <property type="evidence" value="ECO:0007669"/>
    <property type="project" value="UniProtKB-UniRule"/>
</dbReference>
<comment type="function">
    <text evidence="5">RNA-binding component of the eukaryotic translation initiation factor 3 (eIF-3) complex, which is involved in protein synthesis of a specialized repertoire of mRNAs and, together with other initiation factors, stimulates binding of mRNA and methionyl-tRNAi to the 40S ribosome. The eIF-3 complex specifically targets and initiates translation of a subset of mRNAs involved in cell proliferation. This subunit can bind 18S rRNA.</text>
</comment>
<dbReference type="PROSITE" id="PS50102">
    <property type="entry name" value="RRM"/>
    <property type="match status" value="1"/>
</dbReference>
<evidence type="ECO:0000313" key="8">
    <source>
        <dbReference type="EMBL" id="KAL3826031.1"/>
    </source>
</evidence>
<dbReference type="AlphaFoldDB" id="A0ABD3SNW0"/>
<dbReference type="GO" id="GO:0003723">
    <property type="term" value="F:RNA binding"/>
    <property type="evidence" value="ECO:0007669"/>
    <property type="project" value="UniProtKB-UniRule"/>
</dbReference>
<accession>A0ABD3SNW0</accession>
<sequence length="287" mass="32145">MALMNLPRSSSTLESKSNLRWGEIGEDEHLDLNFFLPPKQVIGPDENGIKIVIEYKLDEEGRKVKVTTTTRVRKTWISKRALMRRSWAKFGDAVHDDVQSRLTMVSRDTADETKNRVDGSVQIAGKGGGVLIVCRACGKKGDHWTSKCPVKDFAPQAAILGDTNPAPISISLINKTGFYVPPSMRNAGVERSSESLSSGRRNDSYPVRVSNLPKDVIEDDLQELFSHFGPLARVYIVRDLKTGLNRGYGFVNYYKREDAQKAIDKLNGYGYDYLILRVDWGISSKQS</sequence>
<dbReference type="InterPro" id="IPR034240">
    <property type="entry name" value="eIF3G_RRM"/>
</dbReference>
<organism evidence="8 9">
    <name type="scientific">Penstemon smallii</name>
    <dbReference type="NCBI Taxonomy" id="265156"/>
    <lineage>
        <taxon>Eukaryota</taxon>
        <taxon>Viridiplantae</taxon>
        <taxon>Streptophyta</taxon>
        <taxon>Embryophyta</taxon>
        <taxon>Tracheophyta</taxon>
        <taxon>Spermatophyta</taxon>
        <taxon>Magnoliopsida</taxon>
        <taxon>eudicotyledons</taxon>
        <taxon>Gunneridae</taxon>
        <taxon>Pentapetalae</taxon>
        <taxon>asterids</taxon>
        <taxon>lamiids</taxon>
        <taxon>Lamiales</taxon>
        <taxon>Plantaginaceae</taxon>
        <taxon>Cheloneae</taxon>
        <taxon>Penstemon</taxon>
    </lineage>
</organism>
<dbReference type="InterPro" id="IPR035979">
    <property type="entry name" value="RBD_domain_sf"/>
</dbReference>
<dbReference type="SMART" id="SM00360">
    <property type="entry name" value="RRM"/>
    <property type="match status" value="1"/>
</dbReference>
<dbReference type="GO" id="GO:0001732">
    <property type="term" value="P:formation of cytoplasmic translation initiation complex"/>
    <property type="evidence" value="ECO:0007669"/>
    <property type="project" value="UniProtKB-UniRule"/>
</dbReference>
<comment type="caution">
    <text evidence="8">The sequence shown here is derived from an EMBL/GenBank/DDBJ whole genome shotgun (WGS) entry which is preliminary data.</text>
</comment>
<feature type="domain" description="RRM" evidence="7">
    <location>
        <begin position="205"/>
        <end position="283"/>
    </location>
</feature>
<dbReference type="Pfam" id="PF12353">
    <property type="entry name" value="eIF3g"/>
    <property type="match status" value="1"/>
</dbReference>
<dbReference type="CDD" id="cd12408">
    <property type="entry name" value="RRM_eIF3G_like"/>
    <property type="match status" value="1"/>
</dbReference>
<keyword evidence="1 5" id="KW-0963">Cytoplasm</keyword>
<evidence type="ECO:0000256" key="5">
    <source>
        <dbReference type="HAMAP-Rule" id="MF_03006"/>
    </source>
</evidence>
<dbReference type="GO" id="GO:0005852">
    <property type="term" value="C:eukaryotic translation initiation factor 3 complex"/>
    <property type="evidence" value="ECO:0007669"/>
    <property type="project" value="UniProtKB-UniRule"/>
</dbReference>
<comment type="similarity">
    <text evidence="5">Belongs to the eIF-3 subunit G family.</text>
</comment>
<dbReference type="InterPro" id="IPR017334">
    <property type="entry name" value="eIF3_g"/>
</dbReference>
<evidence type="ECO:0000313" key="9">
    <source>
        <dbReference type="Proteomes" id="UP001634393"/>
    </source>
</evidence>
<protein>
    <recommendedName>
        <fullName evidence="5">Eukaryotic translation initiation factor 3 subunit G</fullName>
        <shortName evidence="5">eIF3g</shortName>
    </recommendedName>
    <alternativeName>
        <fullName evidence="5">Eukaryotic translation initiation factor 3 RNA-binding subunit</fullName>
        <shortName evidence="5">eIF-3 RNA-binding subunit</shortName>
    </alternativeName>
    <alternativeName>
        <fullName evidence="5">Eukaryotic translation initiation factor 3 subunit 4</fullName>
    </alternativeName>
</protein>
<gene>
    <name evidence="8" type="ORF">ACJIZ3_022060</name>
</gene>
<dbReference type="InterPro" id="IPR012677">
    <property type="entry name" value="Nucleotide-bd_a/b_plait_sf"/>
</dbReference>
<dbReference type="Pfam" id="PF00076">
    <property type="entry name" value="RRM_1"/>
    <property type="match status" value="1"/>
</dbReference>
<evidence type="ECO:0000256" key="6">
    <source>
        <dbReference type="PROSITE-ProRule" id="PRU00176"/>
    </source>
</evidence>
<proteinExistence type="inferred from homology"/>
<dbReference type="PIRSF" id="PIRSF037949">
    <property type="entry name" value="Transl_init_eIF-3_RNA-bind"/>
    <property type="match status" value="1"/>
</dbReference>
<evidence type="ECO:0000256" key="4">
    <source>
        <dbReference type="ARBA" id="ARBA00022917"/>
    </source>
</evidence>
<comment type="subunit">
    <text evidence="5">Component of the eukaryotic translation initiation factor 3 (eIF-3) complex.</text>
</comment>
<keyword evidence="3 6" id="KW-0694">RNA-binding</keyword>
<dbReference type="GO" id="GO:0033290">
    <property type="term" value="C:eukaryotic 48S preinitiation complex"/>
    <property type="evidence" value="ECO:0007669"/>
    <property type="project" value="UniProtKB-UniRule"/>
</dbReference>
<keyword evidence="9" id="KW-1185">Reference proteome</keyword>
<dbReference type="GO" id="GO:0003743">
    <property type="term" value="F:translation initiation factor activity"/>
    <property type="evidence" value="ECO:0007669"/>
    <property type="project" value="UniProtKB-UniRule"/>
</dbReference>
<dbReference type="HAMAP" id="MF_03006">
    <property type="entry name" value="eIF3g"/>
    <property type="match status" value="1"/>
</dbReference>
<evidence type="ECO:0000256" key="2">
    <source>
        <dbReference type="ARBA" id="ARBA00022540"/>
    </source>
</evidence>
<evidence type="ECO:0000256" key="3">
    <source>
        <dbReference type="ARBA" id="ARBA00022884"/>
    </source>
</evidence>
<dbReference type="EMBL" id="JBJXBP010000006">
    <property type="protein sequence ID" value="KAL3826031.1"/>
    <property type="molecule type" value="Genomic_DNA"/>
</dbReference>
<name>A0ABD3SNW0_9LAMI</name>
<dbReference type="Proteomes" id="UP001634393">
    <property type="component" value="Unassembled WGS sequence"/>
</dbReference>
<keyword evidence="2 5" id="KW-0396">Initiation factor</keyword>
<comment type="subcellular location">
    <subcellularLocation>
        <location evidence="5">Cytoplasm</location>
    </subcellularLocation>
</comment>
<reference evidence="8 9" key="1">
    <citation type="submission" date="2024-12" db="EMBL/GenBank/DDBJ databases">
        <title>The unique morphological basis and parallel evolutionary history of personate flowers in Penstemon.</title>
        <authorList>
            <person name="Depatie T.H."/>
            <person name="Wessinger C.A."/>
        </authorList>
    </citation>
    <scope>NUCLEOTIDE SEQUENCE [LARGE SCALE GENOMIC DNA]</scope>
    <source>
        <strain evidence="8">WTNN_2</strain>
        <tissue evidence="8">Leaf</tissue>
    </source>
</reference>
<dbReference type="InterPro" id="IPR024675">
    <property type="entry name" value="eIF3g_N"/>
</dbReference>
<evidence type="ECO:0000256" key="1">
    <source>
        <dbReference type="ARBA" id="ARBA00022490"/>
    </source>
</evidence>
<evidence type="ECO:0000259" key="7">
    <source>
        <dbReference type="PROSITE" id="PS50102"/>
    </source>
</evidence>